<sequence>MLGKTVYAEDLPFPDSSVGHYVFGVGSYYNAFAAGKLTINSSPIATLEGRYAGRQIVSAMTGADNDGRVWNKLSQFSPVYVANEVPYQSNDTDLKTTGQNLFDVFNHQDKLPDTDKIVINNLHDQAKNTWTAAEKRQNAVLIKHLSDENVGDVGYFKDNTASLKAAYQQETGKTVTLDPNKVDATAYFDAAADQIQRISDYYASFNAKQATLANGGVDAVTVQKDLTGDRPEVTIKLSDGYADAFKATPPMVFLNLSGLPHDVTIHIENMTTNVVNTAATSDSSYATYQYAPYIFVNWTGVKNTMPFSWGSAYKFSVTDTTGKTITNDKNDDVTNSDGSKATVNQMLSSHILNNFPKANTSAGSYLSADAGSGSDLFTGSIMAPSASIEVANVGATQFFYGSVISGKDVLIENNMLPARVIASSFDVEHISSDNISELDPSKPQIPELSKVTLSQGKPATNLKTASGEATTDYTGKHTDGEIHLSAWVTPRKTAYQLFYQLNDGTWQQLSNSAINASESSNDLDLGPLTALKNANTQKLVTTGKTVTQAANYDPTRSSATNQTISTELARQNQLKLVVMPMTSDRGTAITTQNVADYLATYPATTIKTTEAGTAAATLPAVFDFEAVAGERLMTASPTVALTNDWQVPISLSLGTGAALTAPLSDGSQPLSSDDWIRYTTTVDKVTTTRHLSATAATLLPATSPPTLTKQLAFTMMVDPSVYPADVSAGQRYFVPFRWQLNYGLTAS</sequence>
<dbReference type="Proteomes" id="UP001596227">
    <property type="component" value="Unassembled WGS sequence"/>
</dbReference>
<protein>
    <recommendedName>
        <fullName evidence="3">Cell surface protein</fullName>
    </recommendedName>
</protein>
<reference evidence="2" key="1">
    <citation type="journal article" date="2019" name="Int. J. Syst. Evol. Microbiol.">
        <title>The Global Catalogue of Microorganisms (GCM) 10K type strain sequencing project: providing services to taxonomists for standard genome sequencing and annotation.</title>
        <authorList>
            <consortium name="The Broad Institute Genomics Platform"/>
            <consortium name="The Broad Institute Genome Sequencing Center for Infectious Disease"/>
            <person name="Wu L."/>
            <person name="Ma J."/>
        </authorList>
    </citation>
    <scope>NUCLEOTIDE SEQUENCE [LARGE SCALE GENOMIC DNA]</scope>
    <source>
        <strain evidence="2">CCM 8934</strain>
    </source>
</reference>
<comment type="caution">
    <text evidence="1">The sequence shown here is derived from an EMBL/GenBank/DDBJ whole genome shotgun (WGS) entry which is preliminary data.</text>
</comment>
<keyword evidence="2" id="KW-1185">Reference proteome</keyword>
<name>A0ABW1UH73_9LACO</name>
<gene>
    <name evidence="1" type="ORF">ACFQH1_09605</name>
</gene>
<evidence type="ECO:0000313" key="1">
    <source>
        <dbReference type="EMBL" id="MFC6295453.1"/>
    </source>
</evidence>
<dbReference type="RefSeq" id="WP_137608212.1">
    <property type="nucleotide sequence ID" value="NZ_BJDH01000012.1"/>
</dbReference>
<organism evidence="1 2">
    <name type="scientific">Lactiplantibacillus daoliensis</name>
    <dbReference type="NCBI Taxonomy" id="2559916"/>
    <lineage>
        <taxon>Bacteria</taxon>
        <taxon>Bacillati</taxon>
        <taxon>Bacillota</taxon>
        <taxon>Bacilli</taxon>
        <taxon>Lactobacillales</taxon>
        <taxon>Lactobacillaceae</taxon>
        <taxon>Lactiplantibacillus</taxon>
    </lineage>
</organism>
<dbReference type="EMBL" id="JBHSSB010000028">
    <property type="protein sequence ID" value="MFC6295453.1"/>
    <property type="molecule type" value="Genomic_DNA"/>
</dbReference>
<accession>A0ABW1UH73</accession>
<proteinExistence type="predicted"/>
<evidence type="ECO:0008006" key="3">
    <source>
        <dbReference type="Google" id="ProtNLM"/>
    </source>
</evidence>
<evidence type="ECO:0000313" key="2">
    <source>
        <dbReference type="Proteomes" id="UP001596227"/>
    </source>
</evidence>